<protein>
    <submittedName>
        <fullName evidence="3">SUMF1/EgtB/PvdO family nonheme iron enzyme</fullName>
    </submittedName>
</protein>
<gene>
    <name evidence="3" type="ORF">RZN69_07560</name>
</gene>
<reference evidence="3 4" key="1">
    <citation type="submission" date="2023-10" db="EMBL/GenBank/DDBJ databases">
        <title>Rubellicoccus peritrichatus gen. nov., sp. nov., isolated from an algae of coral reef tank.</title>
        <authorList>
            <person name="Luo J."/>
        </authorList>
    </citation>
    <scope>NUCLEOTIDE SEQUENCE [LARGE SCALE GENOMIC DNA]</scope>
    <source>
        <strain evidence="3 4">CR14</strain>
    </source>
</reference>
<evidence type="ECO:0000256" key="1">
    <source>
        <dbReference type="SAM" id="Coils"/>
    </source>
</evidence>
<feature type="coiled-coil region" evidence="1">
    <location>
        <begin position="106"/>
        <end position="145"/>
    </location>
</feature>
<dbReference type="EMBL" id="CP136920">
    <property type="protein sequence ID" value="WOO42946.1"/>
    <property type="molecule type" value="Genomic_DNA"/>
</dbReference>
<proteinExistence type="predicted"/>
<dbReference type="KEGG" id="puo:RZN69_07560"/>
<dbReference type="Pfam" id="PF03781">
    <property type="entry name" value="FGE-sulfatase"/>
    <property type="match status" value="1"/>
</dbReference>
<dbReference type="SUPFAM" id="SSF56436">
    <property type="entry name" value="C-type lectin-like"/>
    <property type="match status" value="1"/>
</dbReference>
<dbReference type="PANTHER" id="PTHR23150">
    <property type="entry name" value="SULFATASE MODIFYING FACTOR 1, 2"/>
    <property type="match status" value="1"/>
</dbReference>
<organism evidence="3 4">
    <name type="scientific">Rubellicoccus peritrichatus</name>
    <dbReference type="NCBI Taxonomy" id="3080537"/>
    <lineage>
        <taxon>Bacteria</taxon>
        <taxon>Pseudomonadati</taxon>
        <taxon>Verrucomicrobiota</taxon>
        <taxon>Opitutia</taxon>
        <taxon>Puniceicoccales</taxon>
        <taxon>Cerasicoccaceae</taxon>
        <taxon>Rubellicoccus</taxon>
    </lineage>
</organism>
<keyword evidence="4" id="KW-1185">Reference proteome</keyword>
<dbReference type="InterPro" id="IPR005532">
    <property type="entry name" value="SUMF_dom"/>
</dbReference>
<name>A0AAQ3QV00_9BACT</name>
<dbReference type="GO" id="GO:0120147">
    <property type="term" value="F:formylglycine-generating oxidase activity"/>
    <property type="evidence" value="ECO:0007669"/>
    <property type="project" value="TreeGrafter"/>
</dbReference>
<dbReference type="AlphaFoldDB" id="A0AAQ3QV00"/>
<sequence>MAHRKGFFYRFRIPFRILGILLVFALAAALGLFLAKLGPRKVSDSELAELNLSASQVAEIVAEAEDLDEQYDAIEKLRKPTEEDLALLRGAQDKLVEALDAAGGSNAEIRIALDKARQRFQNAMAEKLYEESQRLEVEIAGVSANDPKARIKLYTQAIALQEEINKDYAMSNRRDIGRQTRLERERGMLQAKPLYEKSIAAQEEAELAIEAQDWDAAGIALERAIDSQKTLNMEFRGLKYADLNRLSELEVDLVSLKSGRIYDRIKELEEAGDEALEAGNYRESAGVYVKAERLQQQLNRDFPGSRFASSQRVEDFQTLQETALGSELAKEIKTELGMLDKSLRGRNVWEASDQIQNLNQKIKQFSETYPRNTTITDEEKVKLQFLEFVQNDLALLQDRIYGQLILIPDSNDWHLLRTEVSQALFTSIMLSNPSRRKGELFPVDSITWDEAKDFCQKASWLLARPVRLPTQAEFSVSIGPLRYVNLDSVSWNQQNSGGVTHEVGTKEANAAGYHDLLGNVAEWLESDSLPGDSEGFLAGGSAETSIDALVDKPIEILNRRTRNRLNGFRIAVRIEE</sequence>
<dbReference type="Proteomes" id="UP001304300">
    <property type="component" value="Chromosome"/>
</dbReference>
<keyword evidence="1" id="KW-0175">Coiled coil</keyword>
<evidence type="ECO:0000259" key="2">
    <source>
        <dbReference type="Pfam" id="PF03781"/>
    </source>
</evidence>
<dbReference type="InterPro" id="IPR042095">
    <property type="entry name" value="SUMF_sf"/>
</dbReference>
<evidence type="ECO:0000313" key="3">
    <source>
        <dbReference type="EMBL" id="WOO42946.1"/>
    </source>
</evidence>
<dbReference type="Gene3D" id="3.90.1580.10">
    <property type="entry name" value="paralog of FGE (formylglycine-generating enzyme)"/>
    <property type="match status" value="1"/>
</dbReference>
<dbReference type="InterPro" id="IPR051043">
    <property type="entry name" value="Sulfatase_Mod_Factor_Kinase"/>
</dbReference>
<dbReference type="InterPro" id="IPR016187">
    <property type="entry name" value="CTDL_fold"/>
</dbReference>
<accession>A0AAQ3QV00</accession>
<dbReference type="RefSeq" id="WP_317835480.1">
    <property type="nucleotide sequence ID" value="NZ_CP136920.1"/>
</dbReference>
<feature type="domain" description="Sulfatase-modifying factor enzyme-like" evidence="2">
    <location>
        <begin position="421"/>
        <end position="526"/>
    </location>
</feature>
<dbReference type="PANTHER" id="PTHR23150:SF19">
    <property type="entry name" value="FORMYLGLYCINE-GENERATING ENZYME"/>
    <property type="match status" value="1"/>
</dbReference>
<evidence type="ECO:0000313" key="4">
    <source>
        <dbReference type="Proteomes" id="UP001304300"/>
    </source>
</evidence>